<feature type="region of interest" description="Disordered" evidence="2">
    <location>
        <begin position="354"/>
        <end position="378"/>
    </location>
</feature>
<dbReference type="Proteomes" id="UP000430120">
    <property type="component" value="Unassembled WGS sequence"/>
</dbReference>
<dbReference type="GO" id="GO:0016491">
    <property type="term" value="F:oxidoreductase activity"/>
    <property type="evidence" value="ECO:0007669"/>
    <property type="project" value="InterPro"/>
</dbReference>
<dbReference type="InterPro" id="IPR002937">
    <property type="entry name" value="Amino_oxidase"/>
</dbReference>
<dbReference type="EMBL" id="VZPB01000050">
    <property type="protein sequence ID" value="KAB0577089.1"/>
    <property type="molecule type" value="Genomic_DNA"/>
</dbReference>
<evidence type="ECO:0000256" key="2">
    <source>
        <dbReference type="SAM" id="MobiDB-lite"/>
    </source>
</evidence>
<dbReference type="Pfam" id="PF01593">
    <property type="entry name" value="Amino_oxidase"/>
    <property type="match status" value="1"/>
</dbReference>
<feature type="compositionally biased region" description="Low complexity" evidence="2">
    <location>
        <begin position="15"/>
        <end position="27"/>
    </location>
</feature>
<dbReference type="OrthoDB" id="3972913at2"/>
<organism evidence="4 5">
    <name type="scientific">Ideonella dechloratans</name>
    <dbReference type="NCBI Taxonomy" id="36863"/>
    <lineage>
        <taxon>Bacteria</taxon>
        <taxon>Pseudomonadati</taxon>
        <taxon>Pseudomonadota</taxon>
        <taxon>Betaproteobacteria</taxon>
        <taxon>Burkholderiales</taxon>
        <taxon>Sphaerotilaceae</taxon>
        <taxon>Ideonella</taxon>
    </lineage>
</organism>
<dbReference type="PANTHER" id="PTHR43563">
    <property type="entry name" value="AMINE OXIDASE"/>
    <property type="match status" value="1"/>
</dbReference>
<dbReference type="InterPro" id="IPR050703">
    <property type="entry name" value="Flavin_MAO"/>
</dbReference>
<name>A0A643F837_IDEDE</name>
<keyword evidence="5" id="KW-1185">Reference proteome</keyword>
<proteinExistence type="inferred from homology"/>
<dbReference type="AlphaFoldDB" id="A0A643F837"/>
<dbReference type="PANTHER" id="PTHR43563:SF1">
    <property type="entry name" value="AMINE OXIDASE [FLAVIN-CONTAINING] B"/>
    <property type="match status" value="1"/>
</dbReference>
<feature type="compositionally biased region" description="Low complexity" evidence="2">
    <location>
        <begin position="354"/>
        <end position="371"/>
    </location>
</feature>
<evidence type="ECO:0000313" key="5">
    <source>
        <dbReference type="Proteomes" id="UP000430120"/>
    </source>
</evidence>
<comment type="similarity">
    <text evidence="1">Belongs to the flavin monoamine oxidase family.</text>
</comment>
<dbReference type="SUPFAM" id="SSF51905">
    <property type="entry name" value="FAD/NAD(P)-binding domain"/>
    <property type="match status" value="1"/>
</dbReference>
<protein>
    <submittedName>
        <fullName evidence="4">NAD(P)-binding protein</fullName>
    </submittedName>
</protein>
<evidence type="ECO:0000256" key="1">
    <source>
        <dbReference type="ARBA" id="ARBA00005995"/>
    </source>
</evidence>
<evidence type="ECO:0000259" key="3">
    <source>
        <dbReference type="Pfam" id="PF01593"/>
    </source>
</evidence>
<feature type="domain" description="Amine oxidase" evidence="3">
    <location>
        <begin position="156"/>
        <end position="402"/>
    </location>
</feature>
<gene>
    <name evidence="4" type="ORF">F7Q92_16875</name>
</gene>
<feature type="region of interest" description="Disordered" evidence="2">
    <location>
        <begin position="15"/>
        <end position="41"/>
    </location>
</feature>
<dbReference type="Gene3D" id="3.90.660.10">
    <property type="match status" value="1"/>
</dbReference>
<dbReference type="Gene3D" id="3.50.50.60">
    <property type="entry name" value="FAD/NAD(P)-binding domain"/>
    <property type="match status" value="2"/>
</dbReference>
<dbReference type="InterPro" id="IPR036188">
    <property type="entry name" value="FAD/NAD-bd_sf"/>
</dbReference>
<accession>A0A643F837</accession>
<dbReference type="Pfam" id="PF13450">
    <property type="entry name" value="NAD_binding_8"/>
    <property type="match status" value="1"/>
</dbReference>
<evidence type="ECO:0000313" key="4">
    <source>
        <dbReference type="EMBL" id="KAB0577089.1"/>
    </source>
</evidence>
<comment type="caution">
    <text evidence="4">The sequence shown here is derived from an EMBL/GenBank/DDBJ whole genome shotgun (WGS) entry which is preliminary data.</text>
</comment>
<reference evidence="4 5" key="1">
    <citation type="submission" date="2019-09" db="EMBL/GenBank/DDBJ databases">
        <title>Draft genome sequences of 48 bacterial type strains from the CCUG.</title>
        <authorList>
            <person name="Tunovic T."/>
            <person name="Pineiro-Iglesias B."/>
            <person name="Unosson C."/>
            <person name="Inganas E."/>
            <person name="Ohlen M."/>
            <person name="Cardew S."/>
            <person name="Jensie-Markopoulos S."/>
            <person name="Salva-Serra F."/>
            <person name="Jaen-Luchoro D."/>
            <person name="Karlsson R."/>
            <person name="Svensson-Stadler L."/>
            <person name="Chun J."/>
            <person name="Moore E."/>
        </authorList>
    </citation>
    <scope>NUCLEOTIDE SEQUENCE [LARGE SCALE GENOMIC DNA]</scope>
    <source>
        <strain evidence="4 5">CCUG 30977</strain>
    </source>
</reference>
<dbReference type="SUPFAM" id="SSF54373">
    <property type="entry name" value="FAD-linked reductases, C-terminal domain"/>
    <property type="match status" value="1"/>
</dbReference>
<sequence>MRELAAPAPGRCACAAGRSRGGDAVPQDGPPGPPAGPGASMLSAPQRIAHLIVGGGLAGLYAAYRLEQQGHRDTVLLEARPALGGRILSEPVDGLPERLDLGPTWYWPDLQWRLDQLVRALGLAPFEQHERGDMLLERTPHAPPMRTPAYLSAPTGLRLPGGMRSLTDALRARLGCTRILTGHSVQGLRREDAGVTVAALDAEGRTLHWRAEKVLLALPPRLAMARLDFAPALPDALARAWRDTPTWMAPHAKYVAVYARPFWREAGLSGEARSACGPLGEIHDASGPGGAAALFGFVGLPAATRQRLGEDALRLHCRAQLGRIFGPPAAEPLQEFWKDWAQDPLTAVPQDLQAPAGHHAAAPPQQPAEGPWQGRLAGIGSEWSPQFPGYLAGAVEAVERACG</sequence>